<protein>
    <submittedName>
        <fullName evidence="1">Uncharacterized protein</fullName>
    </submittedName>
</protein>
<name>A0AA86S6T3_9FABA</name>
<dbReference type="AlphaFoldDB" id="A0AA86S6T3"/>
<feature type="non-terminal residue" evidence="1">
    <location>
        <position position="1"/>
    </location>
</feature>
<organism evidence="1 2">
    <name type="scientific">Sphenostylis stenocarpa</name>
    <dbReference type="NCBI Taxonomy" id="92480"/>
    <lineage>
        <taxon>Eukaryota</taxon>
        <taxon>Viridiplantae</taxon>
        <taxon>Streptophyta</taxon>
        <taxon>Embryophyta</taxon>
        <taxon>Tracheophyta</taxon>
        <taxon>Spermatophyta</taxon>
        <taxon>Magnoliopsida</taxon>
        <taxon>eudicotyledons</taxon>
        <taxon>Gunneridae</taxon>
        <taxon>Pentapetalae</taxon>
        <taxon>rosids</taxon>
        <taxon>fabids</taxon>
        <taxon>Fabales</taxon>
        <taxon>Fabaceae</taxon>
        <taxon>Papilionoideae</taxon>
        <taxon>50 kb inversion clade</taxon>
        <taxon>NPAAA clade</taxon>
        <taxon>indigoferoid/millettioid clade</taxon>
        <taxon>Phaseoleae</taxon>
        <taxon>Sphenostylis</taxon>
    </lineage>
</organism>
<gene>
    <name evidence="1" type="ORF">AYBTSS11_LOCUS11645</name>
</gene>
<reference evidence="1" key="1">
    <citation type="submission" date="2023-10" db="EMBL/GenBank/DDBJ databases">
        <authorList>
            <person name="Domelevo Entfellner J.-B."/>
        </authorList>
    </citation>
    <scope>NUCLEOTIDE SEQUENCE</scope>
</reference>
<evidence type="ECO:0000313" key="2">
    <source>
        <dbReference type="Proteomes" id="UP001189624"/>
    </source>
</evidence>
<proteinExistence type="predicted"/>
<keyword evidence="2" id="KW-1185">Reference proteome</keyword>
<accession>A0AA86S6T3</accession>
<dbReference type="Gramene" id="rna-AYBTSS11_LOCUS11645">
    <property type="protein sequence ID" value="CAJ1943956.1"/>
    <property type="gene ID" value="gene-AYBTSS11_LOCUS11645"/>
</dbReference>
<evidence type="ECO:0000313" key="1">
    <source>
        <dbReference type="EMBL" id="CAJ1943956.1"/>
    </source>
</evidence>
<dbReference type="Proteomes" id="UP001189624">
    <property type="component" value="Chromosome 3"/>
</dbReference>
<dbReference type="EMBL" id="OY731400">
    <property type="protein sequence ID" value="CAJ1943956.1"/>
    <property type="molecule type" value="Genomic_DNA"/>
</dbReference>
<sequence>AESTAKADDDNFCNLATILRPDRNKKRRKWKEVVVGIGTWFGVMEGDRDP</sequence>